<organism evidence="3 4">
    <name type="scientific">Aplysia californica</name>
    <name type="common">California sea hare</name>
    <dbReference type="NCBI Taxonomy" id="6500"/>
    <lineage>
        <taxon>Eukaryota</taxon>
        <taxon>Metazoa</taxon>
        <taxon>Spiralia</taxon>
        <taxon>Lophotrochozoa</taxon>
        <taxon>Mollusca</taxon>
        <taxon>Gastropoda</taxon>
        <taxon>Heterobranchia</taxon>
        <taxon>Euthyneura</taxon>
        <taxon>Tectipleura</taxon>
        <taxon>Aplysiida</taxon>
        <taxon>Aplysioidea</taxon>
        <taxon>Aplysiidae</taxon>
        <taxon>Aplysia</taxon>
    </lineage>
</organism>
<feature type="compositionally biased region" description="Basic residues" evidence="1">
    <location>
        <begin position="274"/>
        <end position="287"/>
    </location>
</feature>
<reference evidence="4" key="1">
    <citation type="submission" date="2025-08" db="UniProtKB">
        <authorList>
            <consortium name="RefSeq"/>
        </authorList>
    </citation>
    <scope>IDENTIFICATION</scope>
</reference>
<dbReference type="GeneID" id="106014241"/>
<gene>
    <name evidence="4" type="primary">LOC106014241</name>
</gene>
<name>A0ABM1AG46_APLCA</name>
<keyword evidence="2" id="KW-0732">Signal</keyword>
<feature type="region of interest" description="Disordered" evidence="1">
    <location>
        <begin position="248"/>
        <end position="300"/>
    </location>
</feature>
<feature type="signal peptide" evidence="2">
    <location>
        <begin position="1"/>
        <end position="27"/>
    </location>
</feature>
<proteinExistence type="predicted"/>
<feature type="region of interest" description="Disordered" evidence="1">
    <location>
        <begin position="154"/>
        <end position="183"/>
    </location>
</feature>
<sequence length="300" mass="33780">MHSPRMHIINFVLKMSWYFCFYRVLTAKPPVPDDDDIWSLLNQELHVSKKTANGHRDIAGSDMSGSSPQITDIKTSSPNNGTYPAATFAEPSLASSVEDANERYDSTTLRKKHSWEMSPIRRGNYIIEKPKLENPPVVIRRNEITLVGHQMSSVSSVSSGHDSAVGEGGSHLEHGTRGAWNYENNRKMPDVSHYDDRGSLDISRVAEVPESNSLTRFRKDGARPIYSSTIQSKGRTKKGNMEISRNLIKNRMTPIDPAHGTKDNTTNSHAEDKRKKKNRRNKRKKIKETREGKKSPQNAG</sequence>
<protein>
    <submittedName>
        <fullName evidence="4">Uncharacterized protein LOC106014241</fullName>
    </submittedName>
</protein>
<evidence type="ECO:0000313" key="3">
    <source>
        <dbReference type="Proteomes" id="UP000694888"/>
    </source>
</evidence>
<evidence type="ECO:0000256" key="2">
    <source>
        <dbReference type="SAM" id="SignalP"/>
    </source>
</evidence>
<feature type="chain" id="PRO_5045349705" evidence="2">
    <location>
        <begin position="28"/>
        <end position="300"/>
    </location>
</feature>
<keyword evidence="3" id="KW-1185">Reference proteome</keyword>
<dbReference type="RefSeq" id="XP_012946984.2">
    <property type="nucleotide sequence ID" value="XM_013091530.2"/>
</dbReference>
<evidence type="ECO:0000256" key="1">
    <source>
        <dbReference type="SAM" id="MobiDB-lite"/>
    </source>
</evidence>
<evidence type="ECO:0000313" key="4">
    <source>
        <dbReference type="RefSeq" id="XP_012946984.2"/>
    </source>
</evidence>
<accession>A0ABM1AG46</accession>
<dbReference type="Proteomes" id="UP000694888">
    <property type="component" value="Unplaced"/>
</dbReference>